<sequence>MSDTDFPADLLELQRRWYTAEADWAADPSEEKRAAFAAVGTELYAHVYWGGVENRHKAAMKLKQAARPDTAEAPAG</sequence>
<gene>
    <name evidence="1" type="ORF">ACFP0N_32595</name>
</gene>
<name>A0ABW1F5P9_9ACTN</name>
<evidence type="ECO:0000313" key="2">
    <source>
        <dbReference type="Proteomes" id="UP001596067"/>
    </source>
</evidence>
<reference evidence="2" key="1">
    <citation type="journal article" date="2019" name="Int. J. Syst. Evol. Microbiol.">
        <title>The Global Catalogue of Microorganisms (GCM) 10K type strain sequencing project: providing services to taxonomists for standard genome sequencing and annotation.</title>
        <authorList>
            <consortium name="The Broad Institute Genomics Platform"/>
            <consortium name="The Broad Institute Genome Sequencing Center for Infectious Disease"/>
            <person name="Wu L."/>
            <person name="Ma J."/>
        </authorList>
    </citation>
    <scope>NUCLEOTIDE SEQUENCE [LARGE SCALE GENOMIC DNA]</scope>
    <source>
        <strain evidence="2">CGMCC 4.1469</strain>
    </source>
</reference>
<dbReference type="EMBL" id="JBHSOD010000062">
    <property type="protein sequence ID" value="MFC5889717.1"/>
    <property type="molecule type" value="Genomic_DNA"/>
</dbReference>
<protein>
    <submittedName>
        <fullName evidence="1">Uncharacterized protein</fullName>
    </submittedName>
</protein>
<keyword evidence="2" id="KW-1185">Reference proteome</keyword>
<evidence type="ECO:0000313" key="1">
    <source>
        <dbReference type="EMBL" id="MFC5889717.1"/>
    </source>
</evidence>
<dbReference type="Proteomes" id="UP001596067">
    <property type="component" value="Unassembled WGS sequence"/>
</dbReference>
<accession>A0ABW1F5P9</accession>
<proteinExistence type="predicted"/>
<comment type="caution">
    <text evidence="1">The sequence shown here is derived from an EMBL/GenBank/DDBJ whole genome shotgun (WGS) entry which is preliminary data.</text>
</comment>
<organism evidence="1 2">
    <name type="scientific">Kitasatospora aburaviensis</name>
    <dbReference type="NCBI Taxonomy" id="67265"/>
    <lineage>
        <taxon>Bacteria</taxon>
        <taxon>Bacillati</taxon>
        <taxon>Actinomycetota</taxon>
        <taxon>Actinomycetes</taxon>
        <taxon>Kitasatosporales</taxon>
        <taxon>Streptomycetaceae</taxon>
        <taxon>Kitasatospora</taxon>
    </lineage>
</organism>
<dbReference type="RefSeq" id="WP_345327661.1">
    <property type="nucleotide sequence ID" value="NZ_BAAAVH010000010.1"/>
</dbReference>